<comment type="caution">
    <text evidence="6">The sequence shown here is derived from an EMBL/GenBank/DDBJ whole genome shotgun (WGS) entry which is preliminary data.</text>
</comment>
<feature type="transmembrane region" description="Helical" evidence="4">
    <location>
        <begin position="12"/>
        <end position="37"/>
    </location>
</feature>
<dbReference type="InterPro" id="IPR018060">
    <property type="entry name" value="HTH_AraC"/>
</dbReference>
<protein>
    <submittedName>
        <fullName evidence="6">AraC family transcriptional regulator</fullName>
    </submittedName>
</protein>
<keyword evidence="2" id="KW-0238">DNA-binding</keyword>
<dbReference type="GO" id="GO:0003700">
    <property type="term" value="F:DNA-binding transcription factor activity"/>
    <property type="evidence" value="ECO:0007669"/>
    <property type="project" value="InterPro"/>
</dbReference>
<evidence type="ECO:0000256" key="1">
    <source>
        <dbReference type="ARBA" id="ARBA00023015"/>
    </source>
</evidence>
<dbReference type="Pfam" id="PF12833">
    <property type="entry name" value="HTH_18"/>
    <property type="match status" value="1"/>
</dbReference>
<keyword evidence="4" id="KW-0812">Transmembrane</keyword>
<feature type="transmembrane region" description="Helical" evidence="4">
    <location>
        <begin position="300"/>
        <end position="323"/>
    </location>
</feature>
<evidence type="ECO:0000259" key="5">
    <source>
        <dbReference type="PROSITE" id="PS01124"/>
    </source>
</evidence>
<dbReference type="Proteomes" id="UP000657006">
    <property type="component" value="Unassembled WGS sequence"/>
</dbReference>
<organism evidence="6 7">
    <name type="scientific">Bianquea renquensis</name>
    <dbReference type="NCBI Taxonomy" id="2763661"/>
    <lineage>
        <taxon>Bacteria</taxon>
        <taxon>Bacillati</taxon>
        <taxon>Bacillota</taxon>
        <taxon>Clostridia</taxon>
        <taxon>Eubacteriales</taxon>
        <taxon>Bianqueaceae</taxon>
        <taxon>Bianquea</taxon>
    </lineage>
</organism>
<gene>
    <name evidence="6" type="ORF">H8730_12145</name>
</gene>
<dbReference type="SUPFAM" id="SSF46689">
    <property type="entry name" value="Homeodomain-like"/>
    <property type="match status" value="1"/>
</dbReference>
<dbReference type="EMBL" id="JACRSQ010000019">
    <property type="protein sequence ID" value="MBC8544287.1"/>
    <property type="molecule type" value="Genomic_DNA"/>
</dbReference>
<dbReference type="AlphaFoldDB" id="A0A926DUX7"/>
<keyword evidence="1" id="KW-0805">Transcription regulation</keyword>
<dbReference type="PANTHER" id="PTHR43280:SF28">
    <property type="entry name" value="HTH-TYPE TRANSCRIPTIONAL ACTIVATOR RHAS"/>
    <property type="match status" value="1"/>
</dbReference>
<keyword evidence="4" id="KW-1133">Transmembrane helix</keyword>
<accession>A0A926DUX7</accession>
<sequence length="744" mass="85412">MKNKKNRQPLLFWKLSLSFFILIITMLFMGCITYVLVYNTLLEQAKKSNMRLVQNAMKTVEGSLANVMDLATLLSTDQDIVDFLQISESDRQELIVSMSKLQSNLPVIKDFNNLIDGYFLYSMENHSIIAPQQGFPNGELYYKRYYQYGDWDYFQWESEVLQTHSYGSLLPSRTMKYGSAQEPTLIYPYPVRHPVTQQIIGVAFFRVNSNRIATLLFPDFSANDNQVLLFNKNGEMLISLNGEQEQVPEGLYMAERETTSFQHTINGTHMFVSYCVSEKQNLIFTVATPMTVIQKQSSDVLRVIIISLIVLCGASMVLASYLFGRQHKQLLRIADRLVWKRQSAWKYDGIRQIDDAVSGLLFDNADLSTKVQEQKSQIQGILFSRLAAGGFPDHAALEKFVRDMDISIWGSSFRGIYLAFPENQLSIQLQAVLQAIMPYHDLLPCAVADETNRFLILYQNDTDDEESIADLFSNIYRTLLNIYQVKAVIYIGCACDDLLYINKSFESALQLLDVHSNNELDAHFLYIADKSVNFIRYCYSIQEQQKLINLILVNDLKGIDQLLQEIYDNNFKDQSLSASMQKLLYAQLVGTILNCNDDSSLASEIDNLLQIEKPKAFFAQAGNLCRTISLQIRKKSENNADKNMKEILEYIQENYMRYDISLSYIALKYHMSESHLSTRIKKHLGQNFQSYVEQLRIKKANELITAGTLSIQEISEQVGYLSPHSFRRAYKKVMGYTPSQFPRG</sequence>
<keyword evidence="3" id="KW-0804">Transcription</keyword>
<name>A0A926DUX7_9FIRM</name>
<feature type="domain" description="HTH araC/xylS-type" evidence="5">
    <location>
        <begin position="645"/>
        <end position="744"/>
    </location>
</feature>
<dbReference type="RefSeq" id="WP_177713693.1">
    <property type="nucleotide sequence ID" value="NZ_JACRSQ010000019.1"/>
</dbReference>
<dbReference type="Gene3D" id="1.10.10.60">
    <property type="entry name" value="Homeodomain-like"/>
    <property type="match status" value="2"/>
</dbReference>
<evidence type="ECO:0000313" key="7">
    <source>
        <dbReference type="Proteomes" id="UP000657006"/>
    </source>
</evidence>
<dbReference type="PROSITE" id="PS51257">
    <property type="entry name" value="PROKAR_LIPOPROTEIN"/>
    <property type="match status" value="1"/>
</dbReference>
<dbReference type="PROSITE" id="PS01124">
    <property type="entry name" value="HTH_ARAC_FAMILY_2"/>
    <property type="match status" value="1"/>
</dbReference>
<proteinExistence type="predicted"/>
<dbReference type="PANTHER" id="PTHR43280">
    <property type="entry name" value="ARAC-FAMILY TRANSCRIPTIONAL REGULATOR"/>
    <property type="match status" value="1"/>
</dbReference>
<dbReference type="GO" id="GO:0043565">
    <property type="term" value="F:sequence-specific DNA binding"/>
    <property type="evidence" value="ECO:0007669"/>
    <property type="project" value="InterPro"/>
</dbReference>
<evidence type="ECO:0000256" key="3">
    <source>
        <dbReference type="ARBA" id="ARBA00023163"/>
    </source>
</evidence>
<reference evidence="6" key="1">
    <citation type="submission" date="2020-08" db="EMBL/GenBank/DDBJ databases">
        <title>Genome public.</title>
        <authorList>
            <person name="Liu C."/>
            <person name="Sun Q."/>
        </authorList>
    </citation>
    <scope>NUCLEOTIDE SEQUENCE</scope>
    <source>
        <strain evidence="6">NSJ-32</strain>
    </source>
</reference>
<dbReference type="InterPro" id="IPR009057">
    <property type="entry name" value="Homeodomain-like_sf"/>
</dbReference>
<evidence type="ECO:0000313" key="6">
    <source>
        <dbReference type="EMBL" id="MBC8544287.1"/>
    </source>
</evidence>
<keyword evidence="4" id="KW-0472">Membrane</keyword>
<evidence type="ECO:0000256" key="4">
    <source>
        <dbReference type="SAM" id="Phobius"/>
    </source>
</evidence>
<evidence type="ECO:0000256" key="2">
    <source>
        <dbReference type="ARBA" id="ARBA00023125"/>
    </source>
</evidence>
<keyword evidence="7" id="KW-1185">Reference proteome</keyword>
<dbReference type="SMART" id="SM00342">
    <property type="entry name" value="HTH_ARAC"/>
    <property type="match status" value="1"/>
</dbReference>